<feature type="compositionally biased region" description="Low complexity" evidence="1">
    <location>
        <begin position="52"/>
        <end position="62"/>
    </location>
</feature>
<feature type="region of interest" description="Disordered" evidence="1">
    <location>
        <begin position="40"/>
        <end position="93"/>
    </location>
</feature>
<dbReference type="VEuPathDB" id="CryptoDB:Cvel_10168"/>
<organism evidence="2">
    <name type="scientific">Chromera velia CCMP2878</name>
    <dbReference type="NCBI Taxonomy" id="1169474"/>
    <lineage>
        <taxon>Eukaryota</taxon>
        <taxon>Sar</taxon>
        <taxon>Alveolata</taxon>
        <taxon>Colpodellida</taxon>
        <taxon>Chromeraceae</taxon>
        <taxon>Chromera</taxon>
    </lineage>
</organism>
<protein>
    <submittedName>
        <fullName evidence="2">Uncharacterized protein</fullName>
    </submittedName>
</protein>
<reference evidence="2" key="1">
    <citation type="submission" date="2014-11" db="EMBL/GenBank/DDBJ databases">
        <authorList>
            <person name="Otto D Thomas"/>
            <person name="Naeem Raeece"/>
        </authorList>
    </citation>
    <scope>NUCLEOTIDE SEQUENCE</scope>
</reference>
<dbReference type="EMBL" id="CDMZ01004743">
    <property type="protein sequence ID" value="CEM50752.1"/>
    <property type="molecule type" value="Genomic_DNA"/>
</dbReference>
<sequence>MSTRNAAALAAVWEELDAIVMSLLEVAEMVRNMGRILGTYNVPPVSDGEGDGSAFDSDSGSGLPPHPPVAAAAVGDPPLMPPQESAALAELRQ</sequence>
<dbReference type="AlphaFoldDB" id="A0A0G4I1I5"/>
<name>A0A0G4I1I5_9ALVE</name>
<gene>
    <name evidence="2" type="ORF">Cvel_10168</name>
</gene>
<evidence type="ECO:0000256" key="1">
    <source>
        <dbReference type="SAM" id="MobiDB-lite"/>
    </source>
</evidence>
<proteinExistence type="predicted"/>
<accession>A0A0G4I1I5</accession>
<evidence type="ECO:0000313" key="2">
    <source>
        <dbReference type="EMBL" id="CEM50752.1"/>
    </source>
</evidence>